<evidence type="ECO:0000313" key="3">
    <source>
        <dbReference type="Proteomes" id="UP000834106"/>
    </source>
</evidence>
<protein>
    <submittedName>
        <fullName evidence="2">Uncharacterized protein</fullName>
    </submittedName>
</protein>
<dbReference type="EMBL" id="OU503052">
    <property type="protein sequence ID" value="CAI9780285.1"/>
    <property type="molecule type" value="Genomic_DNA"/>
</dbReference>
<gene>
    <name evidence="2" type="ORF">FPE_LOCUS27715</name>
</gene>
<feature type="compositionally biased region" description="Low complexity" evidence="1">
    <location>
        <begin position="97"/>
        <end position="106"/>
    </location>
</feature>
<reference evidence="2" key="1">
    <citation type="submission" date="2023-05" db="EMBL/GenBank/DDBJ databases">
        <authorList>
            <person name="Huff M."/>
        </authorList>
    </citation>
    <scope>NUCLEOTIDE SEQUENCE</scope>
</reference>
<evidence type="ECO:0000313" key="2">
    <source>
        <dbReference type="EMBL" id="CAI9780285.1"/>
    </source>
</evidence>
<feature type="compositionally biased region" description="Basic and acidic residues" evidence="1">
    <location>
        <begin position="55"/>
        <end position="76"/>
    </location>
</feature>
<keyword evidence="3" id="KW-1185">Reference proteome</keyword>
<feature type="region of interest" description="Disordered" evidence="1">
    <location>
        <begin position="41"/>
        <end position="106"/>
    </location>
</feature>
<name>A0AAD2A7F7_9LAMI</name>
<sequence>MMGSLDEHKEFPHYFAFSVEMRIKPRRMKVVKCGIVRPQPPLSLSPNILSDDGNECSRRDEDECRAQSNSSEERHHLSPPQPINWSQQPPQPPSSLPPTQTSNPTSTIFITKSDIRDLQHTEVMPLLARVALCATSSSSLRLHSSPSSERIFGERDGGGSGLWLY</sequence>
<proteinExistence type="predicted"/>
<evidence type="ECO:0000256" key="1">
    <source>
        <dbReference type="SAM" id="MobiDB-lite"/>
    </source>
</evidence>
<dbReference type="Proteomes" id="UP000834106">
    <property type="component" value="Chromosome 17"/>
</dbReference>
<organism evidence="2 3">
    <name type="scientific">Fraxinus pennsylvanica</name>
    <dbReference type="NCBI Taxonomy" id="56036"/>
    <lineage>
        <taxon>Eukaryota</taxon>
        <taxon>Viridiplantae</taxon>
        <taxon>Streptophyta</taxon>
        <taxon>Embryophyta</taxon>
        <taxon>Tracheophyta</taxon>
        <taxon>Spermatophyta</taxon>
        <taxon>Magnoliopsida</taxon>
        <taxon>eudicotyledons</taxon>
        <taxon>Gunneridae</taxon>
        <taxon>Pentapetalae</taxon>
        <taxon>asterids</taxon>
        <taxon>lamiids</taxon>
        <taxon>Lamiales</taxon>
        <taxon>Oleaceae</taxon>
        <taxon>Oleeae</taxon>
        <taxon>Fraxinus</taxon>
    </lineage>
</organism>
<dbReference type="AlphaFoldDB" id="A0AAD2A7F7"/>
<accession>A0AAD2A7F7</accession>